<keyword evidence="2 5" id="KW-0812">Transmembrane</keyword>
<feature type="transmembrane region" description="Helical" evidence="5">
    <location>
        <begin position="28"/>
        <end position="47"/>
    </location>
</feature>
<accession>A0A0G1X7E0</accession>
<dbReference type="PANTHER" id="PTHR16950">
    <property type="entry name" value="ZINC TRANSPORTER SLC39A7 HISTIDINE-RICH MEMBRANE PROTEIN KE4"/>
    <property type="match status" value="1"/>
</dbReference>
<evidence type="ECO:0000313" key="7">
    <source>
        <dbReference type="Proteomes" id="UP000034913"/>
    </source>
</evidence>
<dbReference type="Proteomes" id="UP000034913">
    <property type="component" value="Unassembled WGS sequence"/>
</dbReference>
<organism evidence="6 7">
    <name type="scientific">candidate division Kazan bacterium GW2011_GWB1_52_7</name>
    <dbReference type="NCBI Taxonomy" id="1620414"/>
    <lineage>
        <taxon>Bacteria</taxon>
        <taxon>Bacteria division Kazan-3B-28</taxon>
    </lineage>
</organism>
<comment type="subcellular location">
    <subcellularLocation>
        <location evidence="1">Membrane</location>
        <topology evidence="1">Multi-pass membrane protein</topology>
    </subcellularLocation>
</comment>
<feature type="transmembrane region" description="Helical" evidence="5">
    <location>
        <begin position="220"/>
        <end position="240"/>
    </location>
</feature>
<feature type="transmembrane region" description="Helical" evidence="5">
    <location>
        <begin position="116"/>
        <end position="139"/>
    </location>
</feature>
<reference evidence="6 7" key="1">
    <citation type="journal article" date="2015" name="Nature">
        <title>rRNA introns, odd ribosomes, and small enigmatic genomes across a large radiation of phyla.</title>
        <authorList>
            <person name="Brown C.T."/>
            <person name="Hug L.A."/>
            <person name="Thomas B.C."/>
            <person name="Sharon I."/>
            <person name="Castelle C.J."/>
            <person name="Singh A."/>
            <person name="Wilkins M.J."/>
            <person name="Williams K.H."/>
            <person name="Banfield J.F."/>
        </authorList>
    </citation>
    <scope>NUCLEOTIDE SEQUENCE [LARGE SCALE GENOMIC DNA]</scope>
</reference>
<dbReference type="GO" id="GO:0016020">
    <property type="term" value="C:membrane"/>
    <property type="evidence" value="ECO:0007669"/>
    <property type="project" value="UniProtKB-SubCell"/>
</dbReference>
<evidence type="ECO:0000256" key="2">
    <source>
        <dbReference type="ARBA" id="ARBA00022692"/>
    </source>
</evidence>
<evidence type="ECO:0000256" key="4">
    <source>
        <dbReference type="ARBA" id="ARBA00023136"/>
    </source>
</evidence>
<keyword evidence="3 5" id="KW-1133">Transmembrane helix</keyword>
<evidence type="ECO:0000256" key="1">
    <source>
        <dbReference type="ARBA" id="ARBA00004141"/>
    </source>
</evidence>
<name>A0A0G1X7E0_UNCK3</name>
<keyword evidence="4 5" id="KW-0472">Membrane</keyword>
<feature type="transmembrane region" description="Helical" evidence="5">
    <location>
        <begin position="188"/>
        <end position="208"/>
    </location>
</feature>
<dbReference type="EMBL" id="LCRB01000002">
    <property type="protein sequence ID" value="KKW26740.1"/>
    <property type="molecule type" value="Genomic_DNA"/>
</dbReference>
<dbReference type="GO" id="GO:0046873">
    <property type="term" value="F:metal ion transmembrane transporter activity"/>
    <property type="evidence" value="ECO:0007669"/>
    <property type="project" value="InterPro"/>
</dbReference>
<dbReference type="PANTHER" id="PTHR16950:SF16">
    <property type="entry name" value="ZINC TRANSPORTER ZIP13"/>
    <property type="match status" value="1"/>
</dbReference>
<protein>
    <recommendedName>
        <fullName evidence="8">Permease</fullName>
    </recommendedName>
</protein>
<evidence type="ECO:0000313" key="6">
    <source>
        <dbReference type="EMBL" id="KKW26740.1"/>
    </source>
</evidence>
<gene>
    <name evidence="6" type="ORF">VF00_C0002G0065</name>
</gene>
<dbReference type="AlphaFoldDB" id="A0A0G1X7E0"/>
<proteinExistence type="predicted"/>
<sequence>MMLILIAIAAFAATLLGGWLALRFKDKLHLILGFSAGAVIGVAFFDLIPEAVDLGQQFYSTSAIAAFIATGFLTYLVLDRWVLLHHHDSDEHGHTAPRRGILGGSTLAVHSFLDGVAIGVGFQVSSAVGLIVAVAVLTHDFSDGINTVNVLLKHSKDSRMAFKWLMVDAVAPVAGITSTLFFALPEHLLGVILAVFAGFFLYIGASDLIPESHHAHPKFLTTLMTLLGAGVLFLVIRLAGL</sequence>
<evidence type="ECO:0008006" key="8">
    <source>
        <dbReference type="Google" id="ProtNLM"/>
    </source>
</evidence>
<feature type="transmembrane region" description="Helical" evidence="5">
    <location>
        <begin position="160"/>
        <end position="182"/>
    </location>
</feature>
<comment type="caution">
    <text evidence="6">The sequence shown here is derived from an EMBL/GenBank/DDBJ whole genome shotgun (WGS) entry which is preliminary data.</text>
</comment>
<dbReference type="InterPro" id="IPR003689">
    <property type="entry name" value="ZIP"/>
</dbReference>
<feature type="transmembrane region" description="Helical" evidence="5">
    <location>
        <begin position="59"/>
        <end position="78"/>
    </location>
</feature>
<evidence type="ECO:0000256" key="3">
    <source>
        <dbReference type="ARBA" id="ARBA00022989"/>
    </source>
</evidence>
<dbReference type="Pfam" id="PF02535">
    <property type="entry name" value="Zip"/>
    <property type="match status" value="1"/>
</dbReference>
<evidence type="ECO:0000256" key="5">
    <source>
        <dbReference type="SAM" id="Phobius"/>
    </source>
</evidence>